<keyword evidence="1" id="KW-1133">Transmembrane helix</keyword>
<evidence type="ECO:0000313" key="2">
    <source>
        <dbReference type="EMBL" id="QNG45323.1"/>
    </source>
</evidence>
<name>A0A9X7YCK0_SPHYA</name>
<protein>
    <submittedName>
        <fullName evidence="2">Uncharacterized protein</fullName>
    </submittedName>
</protein>
<evidence type="ECO:0000313" key="3">
    <source>
        <dbReference type="Proteomes" id="UP000515377"/>
    </source>
</evidence>
<dbReference type="Proteomes" id="UP000515377">
    <property type="component" value="Chromosome"/>
</dbReference>
<keyword evidence="1" id="KW-0472">Membrane</keyword>
<feature type="transmembrane region" description="Helical" evidence="1">
    <location>
        <begin position="21"/>
        <end position="44"/>
    </location>
</feature>
<organism evidence="2 3">
    <name type="scientific">Sphingobium yanoikuyae</name>
    <name type="common">Sphingomonas yanoikuyae</name>
    <dbReference type="NCBI Taxonomy" id="13690"/>
    <lineage>
        <taxon>Bacteria</taxon>
        <taxon>Pseudomonadati</taxon>
        <taxon>Pseudomonadota</taxon>
        <taxon>Alphaproteobacteria</taxon>
        <taxon>Sphingomonadales</taxon>
        <taxon>Sphingomonadaceae</taxon>
        <taxon>Sphingobium</taxon>
    </lineage>
</organism>
<dbReference type="EMBL" id="CP060122">
    <property type="protein sequence ID" value="QNG45323.1"/>
    <property type="molecule type" value="Genomic_DNA"/>
</dbReference>
<evidence type="ECO:0000256" key="1">
    <source>
        <dbReference type="SAM" id="Phobius"/>
    </source>
</evidence>
<keyword evidence="1" id="KW-0812">Transmembrane</keyword>
<reference evidence="2 3" key="1">
    <citation type="submission" date="2020-07" db="EMBL/GenBank/DDBJ databases">
        <title>Whole genome sequence of Sphingobium yanoikuyae A3.</title>
        <authorList>
            <person name="Han S.-S."/>
        </authorList>
    </citation>
    <scope>NUCLEOTIDE SEQUENCE [LARGE SCALE GENOMIC DNA]</scope>
    <source>
        <strain evidence="2 3">A3</strain>
    </source>
</reference>
<proteinExistence type="predicted"/>
<gene>
    <name evidence="2" type="ORF">H3V42_26545</name>
</gene>
<sequence>MNSEADEAATASAIKPKRKPLLWTGLGLTAVVASIGIWNGTVYFPVSNALSGESGSSTIAYRRWLVSPDEIVFDIRSVAPSASMAEMDRRLFKAAEALKDRSYSKVVLAYRGTGKFLLEGGQFKTIGEEREFQNPIYTIRTLQEHVANMDGAPAFGTWTGGWLGVMGQQMNDHNEMHARWWVRDTSNLPEGTPIGETGSTS</sequence>
<dbReference type="AlphaFoldDB" id="A0A9X7YCK0"/>
<accession>A0A9X7YCK0</accession>